<dbReference type="AlphaFoldDB" id="A0A9P4MMF0"/>
<evidence type="ECO:0000313" key="2">
    <source>
        <dbReference type="Proteomes" id="UP000799536"/>
    </source>
</evidence>
<reference evidence="1" key="1">
    <citation type="journal article" date="2020" name="Stud. Mycol.">
        <title>101 Dothideomycetes genomes: a test case for predicting lifestyles and emergence of pathogens.</title>
        <authorList>
            <person name="Haridas S."/>
            <person name="Albert R."/>
            <person name="Binder M."/>
            <person name="Bloem J."/>
            <person name="Labutti K."/>
            <person name="Salamov A."/>
            <person name="Andreopoulos B."/>
            <person name="Baker S."/>
            <person name="Barry K."/>
            <person name="Bills G."/>
            <person name="Bluhm B."/>
            <person name="Cannon C."/>
            <person name="Castanera R."/>
            <person name="Culley D."/>
            <person name="Daum C."/>
            <person name="Ezra D."/>
            <person name="Gonzalez J."/>
            <person name="Henrissat B."/>
            <person name="Kuo A."/>
            <person name="Liang C."/>
            <person name="Lipzen A."/>
            <person name="Lutzoni F."/>
            <person name="Magnuson J."/>
            <person name="Mondo S."/>
            <person name="Nolan M."/>
            <person name="Ohm R."/>
            <person name="Pangilinan J."/>
            <person name="Park H.-J."/>
            <person name="Ramirez L."/>
            <person name="Alfaro M."/>
            <person name="Sun H."/>
            <person name="Tritt A."/>
            <person name="Yoshinaga Y."/>
            <person name="Zwiers L.-H."/>
            <person name="Turgeon B."/>
            <person name="Goodwin S."/>
            <person name="Spatafora J."/>
            <person name="Crous P."/>
            <person name="Grigoriev I."/>
        </authorList>
    </citation>
    <scope>NUCLEOTIDE SEQUENCE</scope>
    <source>
        <strain evidence="1">ATCC 74209</strain>
    </source>
</reference>
<sequence length="93" mass="10904">MFFMFDKALWMPKFSPFFFLFFFLTTLGRGLFGVVGLRTNFLLRRIRLLLPTTIQPKGNFWAMYKNGRASSGSFQLSWMMIPRRWTASNCTAA</sequence>
<proteinExistence type="predicted"/>
<name>A0A9P4MMF0_9PLEO</name>
<protein>
    <submittedName>
        <fullName evidence="1">Uncharacterized protein</fullName>
    </submittedName>
</protein>
<dbReference type="EMBL" id="ML994514">
    <property type="protein sequence ID" value="KAF2196026.1"/>
    <property type="molecule type" value="Genomic_DNA"/>
</dbReference>
<organism evidence="1 2">
    <name type="scientific">Delitschia confertaspora ATCC 74209</name>
    <dbReference type="NCBI Taxonomy" id="1513339"/>
    <lineage>
        <taxon>Eukaryota</taxon>
        <taxon>Fungi</taxon>
        <taxon>Dikarya</taxon>
        <taxon>Ascomycota</taxon>
        <taxon>Pezizomycotina</taxon>
        <taxon>Dothideomycetes</taxon>
        <taxon>Pleosporomycetidae</taxon>
        <taxon>Pleosporales</taxon>
        <taxon>Delitschiaceae</taxon>
        <taxon>Delitschia</taxon>
    </lineage>
</organism>
<comment type="caution">
    <text evidence="1">The sequence shown here is derived from an EMBL/GenBank/DDBJ whole genome shotgun (WGS) entry which is preliminary data.</text>
</comment>
<evidence type="ECO:0000313" key="1">
    <source>
        <dbReference type="EMBL" id="KAF2196026.1"/>
    </source>
</evidence>
<accession>A0A9P4MMF0</accession>
<dbReference type="Proteomes" id="UP000799536">
    <property type="component" value="Unassembled WGS sequence"/>
</dbReference>
<gene>
    <name evidence="1" type="ORF">GQ43DRAFT_281588</name>
</gene>
<keyword evidence="2" id="KW-1185">Reference proteome</keyword>